<dbReference type="PANTHER" id="PTHR46481">
    <property type="entry name" value="ZINC FINGER BED DOMAIN-CONTAINING PROTEIN 4"/>
    <property type="match status" value="1"/>
</dbReference>
<dbReference type="OrthoDB" id="5020773at2759"/>
<evidence type="ECO:0000256" key="1">
    <source>
        <dbReference type="ARBA" id="ARBA00004123"/>
    </source>
</evidence>
<keyword evidence="2" id="KW-0479">Metal-binding</keyword>
<evidence type="ECO:0000256" key="4">
    <source>
        <dbReference type="ARBA" id="ARBA00022833"/>
    </source>
</evidence>
<dbReference type="InterPro" id="IPR052035">
    <property type="entry name" value="ZnF_BED_domain_contain"/>
</dbReference>
<gene>
    <name evidence="7" type="ORF">VFPPC_11978</name>
</gene>
<evidence type="ECO:0000256" key="2">
    <source>
        <dbReference type="ARBA" id="ARBA00022723"/>
    </source>
</evidence>
<name>A0A179EWD6_METCM</name>
<evidence type="ECO:0000256" key="3">
    <source>
        <dbReference type="ARBA" id="ARBA00022771"/>
    </source>
</evidence>
<feature type="domain" description="HAT C-terminal dimerisation" evidence="6">
    <location>
        <begin position="591"/>
        <end position="656"/>
    </location>
</feature>
<evidence type="ECO:0000313" key="7">
    <source>
        <dbReference type="EMBL" id="OAQ57481.1"/>
    </source>
</evidence>
<dbReference type="Proteomes" id="UP000078397">
    <property type="component" value="Unassembled WGS sequence"/>
</dbReference>
<dbReference type="Pfam" id="PF05699">
    <property type="entry name" value="Dimer_Tnp_hAT"/>
    <property type="match status" value="1"/>
</dbReference>
<evidence type="ECO:0000256" key="5">
    <source>
        <dbReference type="ARBA" id="ARBA00023242"/>
    </source>
</evidence>
<evidence type="ECO:0000313" key="8">
    <source>
        <dbReference type="Proteomes" id="UP000078397"/>
    </source>
</evidence>
<keyword evidence="3" id="KW-0863">Zinc-finger</keyword>
<accession>A0A179EWD6</accession>
<dbReference type="InterPro" id="IPR008906">
    <property type="entry name" value="HATC_C_dom"/>
</dbReference>
<organism evidence="7 8">
    <name type="scientific">Pochonia chlamydosporia 170</name>
    <dbReference type="NCBI Taxonomy" id="1380566"/>
    <lineage>
        <taxon>Eukaryota</taxon>
        <taxon>Fungi</taxon>
        <taxon>Dikarya</taxon>
        <taxon>Ascomycota</taxon>
        <taxon>Pezizomycotina</taxon>
        <taxon>Sordariomycetes</taxon>
        <taxon>Hypocreomycetidae</taxon>
        <taxon>Hypocreales</taxon>
        <taxon>Clavicipitaceae</taxon>
        <taxon>Pochonia</taxon>
    </lineage>
</organism>
<dbReference type="EMBL" id="LSBJ02000030">
    <property type="protein sequence ID" value="OAQ57481.1"/>
    <property type="molecule type" value="Genomic_DNA"/>
</dbReference>
<dbReference type="GO" id="GO:0005634">
    <property type="term" value="C:nucleus"/>
    <property type="evidence" value="ECO:0007669"/>
    <property type="project" value="UniProtKB-SubCell"/>
</dbReference>
<comment type="subcellular location">
    <subcellularLocation>
        <location evidence="1">Nucleus</location>
    </subcellularLocation>
</comment>
<reference evidence="7 8" key="1">
    <citation type="journal article" date="2016" name="PLoS Pathog.">
        <title>Biosynthesis of antibiotic leucinostatins in bio-control fungus Purpureocillium lilacinum and their inhibition on phytophthora revealed by genome mining.</title>
        <authorList>
            <person name="Wang G."/>
            <person name="Liu Z."/>
            <person name="Lin R."/>
            <person name="Li E."/>
            <person name="Mao Z."/>
            <person name="Ling J."/>
            <person name="Yang Y."/>
            <person name="Yin W.B."/>
            <person name="Xie B."/>
        </authorList>
    </citation>
    <scope>NUCLEOTIDE SEQUENCE [LARGE SCALE GENOMIC DNA]</scope>
    <source>
        <strain evidence="7">170</strain>
    </source>
</reference>
<sequence length="690" mass="78286">MASAQITAAYAASSADRTISGTSLDFSIFFKATYPDDNIQNTAGGTRKRKSRGMVMYQCLHCPDDTPWSNRKRDNACHHARRCHSDIMSPLNHVLVDGSSEVLDDEREVKRPRIDAFFPSRPSDASLRRVFDRDRYFDAITSLITRSRVAFSAITWDEMQEMMLAANPALMVALETSTSKIHISSDIWTSPHRHGILAISARWVDKEYQPRRALLAMPECRYSHGGETQASLIIDTLERYGIASKVGYHVGDNATSNDACMSYLSRRLQEDHGLSFDPTKRRIRCIAHIINLSLQAFLLASSKEALIAALHATDDSSSDQLFTQFYDTLHDAGGTIRTEEADQRRRSSRRGNRILENFIGWQHIAPLWKVHNIAVWIRKSTLHSAVWDDEIKLRLGIDNATRWNSWYRLLDNLLRYQTRPFASATLLAEGARSTLSQSLSIMDVLLRQYEKYKELYSSEESRDPHMVHCIDMGWFVLNKYYALSDQTPAYAAALLLDPSKRRKYIERNWQESWQAPAIAAAQKIWLDEYKTAAVPESLRVPPDVPSSAGRQRNELDELLSDIAVTGPILDDADDFEAFVNSRPTRITGSPLECWLHRDQRKAYPRLSRMAIDILSIPPESSDVESHFSSARRTLSWDRESMTCENLAKVECVGNWIREGVIVPKSHGGRGVISSVACEFGIDTDTEDFLD</sequence>
<dbReference type="GO" id="GO:0046983">
    <property type="term" value="F:protein dimerization activity"/>
    <property type="evidence" value="ECO:0007669"/>
    <property type="project" value="InterPro"/>
</dbReference>
<dbReference type="KEGG" id="pchm:VFPPC_11978"/>
<proteinExistence type="predicted"/>
<dbReference type="PANTHER" id="PTHR46481:SF10">
    <property type="entry name" value="ZINC FINGER BED DOMAIN-CONTAINING PROTEIN 39"/>
    <property type="match status" value="1"/>
</dbReference>
<dbReference type="RefSeq" id="XP_018135798.1">
    <property type="nucleotide sequence ID" value="XM_018290008.1"/>
</dbReference>
<keyword evidence="5" id="KW-0539">Nucleus</keyword>
<evidence type="ECO:0000259" key="6">
    <source>
        <dbReference type="Pfam" id="PF05699"/>
    </source>
</evidence>
<dbReference type="GeneID" id="28854002"/>
<comment type="caution">
    <text evidence="7">The sequence shown here is derived from an EMBL/GenBank/DDBJ whole genome shotgun (WGS) entry which is preliminary data.</text>
</comment>
<keyword evidence="8" id="KW-1185">Reference proteome</keyword>
<dbReference type="AlphaFoldDB" id="A0A179EWD6"/>
<protein>
    <submittedName>
        <fullName evidence="7">Restless-like transposase</fullName>
    </submittedName>
</protein>
<dbReference type="InterPro" id="IPR012337">
    <property type="entry name" value="RNaseH-like_sf"/>
</dbReference>
<dbReference type="SUPFAM" id="SSF53098">
    <property type="entry name" value="Ribonuclease H-like"/>
    <property type="match status" value="1"/>
</dbReference>
<keyword evidence="4" id="KW-0862">Zinc</keyword>
<dbReference type="GO" id="GO:0008270">
    <property type="term" value="F:zinc ion binding"/>
    <property type="evidence" value="ECO:0007669"/>
    <property type="project" value="UniProtKB-KW"/>
</dbReference>
<dbReference type="STRING" id="1380566.A0A179EWD6"/>